<evidence type="ECO:0000259" key="1">
    <source>
        <dbReference type="Pfam" id="PF00651"/>
    </source>
</evidence>
<dbReference type="Proteomes" id="UP001328107">
    <property type="component" value="Unassembled WGS sequence"/>
</dbReference>
<accession>A0AAN5D4G9</accession>
<evidence type="ECO:0000313" key="2">
    <source>
        <dbReference type="EMBL" id="GMR55922.1"/>
    </source>
</evidence>
<keyword evidence="3" id="KW-1185">Reference proteome</keyword>
<sequence length="117" mass="13481">MIYGEETGKKEIEINDIDYMDFYDMLNLIYPTGHTINDSNVERMLAIAYRFEMKAVIEQAESLLIRSDDFSLPSKLKLAVKYRLEGLMAFCFTSLKTTSDIDEIAESEECKDLSETI</sequence>
<dbReference type="EMBL" id="BTRK01000005">
    <property type="protein sequence ID" value="GMR55922.1"/>
    <property type="molecule type" value="Genomic_DNA"/>
</dbReference>
<dbReference type="InterPro" id="IPR011333">
    <property type="entry name" value="SKP1/BTB/POZ_sf"/>
</dbReference>
<dbReference type="CDD" id="cd18186">
    <property type="entry name" value="BTB_POZ_ZBTB_KLHL-like"/>
    <property type="match status" value="1"/>
</dbReference>
<reference evidence="3" key="1">
    <citation type="submission" date="2022-10" db="EMBL/GenBank/DDBJ databases">
        <title>Genome assembly of Pristionchus species.</title>
        <authorList>
            <person name="Yoshida K."/>
            <person name="Sommer R.J."/>
        </authorList>
    </citation>
    <scope>NUCLEOTIDE SEQUENCE [LARGE SCALE GENOMIC DNA]</scope>
    <source>
        <strain evidence="3">RS5460</strain>
    </source>
</reference>
<protein>
    <recommendedName>
        <fullName evidence="1">BTB domain-containing protein</fullName>
    </recommendedName>
</protein>
<dbReference type="PANTHER" id="PTHR22744:SF14">
    <property type="entry name" value="BTB DOMAIN-CONTAINING PROTEIN-RELATED"/>
    <property type="match status" value="1"/>
</dbReference>
<dbReference type="PANTHER" id="PTHR22744">
    <property type="entry name" value="HELIX LOOP HELIX PROTEIN 21-RELATED"/>
    <property type="match status" value="1"/>
</dbReference>
<organism evidence="2 3">
    <name type="scientific">Pristionchus mayeri</name>
    <dbReference type="NCBI Taxonomy" id="1317129"/>
    <lineage>
        <taxon>Eukaryota</taxon>
        <taxon>Metazoa</taxon>
        <taxon>Ecdysozoa</taxon>
        <taxon>Nematoda</taxon>
        <taxon>Chromadorea</taxon>
        <taxon>Rhabditida</taxon>
        <taxon>Rhabditina</taxon>
        <taxon>Diplogasteromorpha</taxon>
        <taxon>Diplogasteroidea</taxon>
        <taxon>Neodiplogasteridae</taxon>
        <taxon>Pristionchus</taxon>
    </lineage>
</organism>
<name>A0AAN5D4G9_9BILA</name>
<dbReference type="AlphaFoldDB" id="A0AAN5D4G9"/>
<comment type="caution">
    <text evidence="2">The sequence shown here is derived from an EMBL/GenBank/DDBJ whole genome shotgun (WGS) entry which is preliminary data.</text>
</comment>
<gene>
    <name evidence="2" type="ORF">PMAYCL1PPCAC_26117</name>
</gene>
<evidence type="ECO:0000313" key="3">
    <source>
        <dbReference type="Proteomes" id="UP001328107"/>
    </source>
</evidence>
<proteinExistence type="predicted"/>
<dbReference type="InterPro" id="IPR000210">
    <property type="entry name" value="BTB/POZ_dom"/>
</dbReference>
<dbReference type="Gene3D" id="3.30.710.10">
    <property type="entry name" value="Potassium Channel Kv1.1, Chain A"/>
    <property type="match status" value="1"/>
</dbReference>
<dbReference type="Pfam" id="PF00651">
    <property type="entry name" value="BTB"/>
    <property type="match status" value="1"/>
</dbReference>
<dbReference type="SUPFAM" id="SSF54695">
    <property type="entry name" value="POZ domain"/>
    <property type="match status" value="1"/>
</dbReference>
<feature type="domain" description="BTB" evidence="1">
    <location>
        <begin position="6"/>
        <end position="66"/>
    </location>
</feature>